<evidence type="ECO:0000259" key="1">
    <source>
        <dbReference type="Pfam" id="PF01863"/>
    </source>
</evidence>
<feature type="domain" description="YgjP-like metallopeptidase" evidence="1">
    <location>
        <begin position="27"/>
        <end position="233"/>
    </location>
</feature>
<proteinExistence type="predicted"/>
<dbReference type="InterPro" id="IPR053136">
    <property type="entry name" value="UTP_pyrophosphatase-like"/>
</dbReference>
<comment type="caution">
    <text evidence="2">The sequence shown here is derived from an EMBL/GenBank/DDBJ whole genome shotgun (WGS) entry which is preliminary data.</text>
</comment>
<dbReference type="EMBL" id="JAINZW010000001">
    <property type="protein sequence ID" value="MBZ4038066.1"/>
    <property type="molecule type" value="Genomic_DNA"/>
</dbReference>
<organism evidence="2 3">
    <name type="scientific">Novilysobacter selenitireducens</name>
    <dbReference type="NCBI Taxonomy" id="2872639"/>
    <lineage>
        <taxon>Bacteria</taxon>
        <taxon>Pseudomonadati</taxon>
        <taxon>Pseudomonadota</taxon>
        <taxon>Gammaproteobacteria</taxon>
        <taxon>Lysobacterales</taxon>
        <taxon>Lysobacteraceae</taxon>
        <taxon>Novilysobacter</taxon>
    </lineage>
</organism>
<dbReference type="PANTHER" id="PTHR30399:SF1">
    <property type="entry name" value="UTP PYROPHOSPHATASE"/>
    <property type="match status" value="1"/>
</dbReference>
<gene>
    <name evidence="2" type="ORF">K6753_00765</name>
</gene>
<accession>A0ABS7T2H9</accession>
<sequence length="236" mass="27419">MKTMKRTLTYGADTFGYEVRFLASRQTLSIEVHPNCRVLVRAPVGCSEALIADRVRKRAAWITRQLAGFERYTPRTPPRQHINGESHLYLGRQYRLKVISGSVVNAKLTRDQLLVTLPEPTEPSRVKAVLHRWYIDRARETFGEILDAKLSLFDGVEKPRLIVRTMQSRWGSLSNAGTMTLNVNLIRAPRACIEYVVVHELCHTQHRNHDKRFGRLLQQRMPDWERRKHRLESALL</sequence>
<dbReference type="InterPro" id="IPR002725">
    <property type="entry name" value="YgjP-like_metallopeptidase"/>
</dbReference>
<reference evidence="2 3" key="1">
    <citation type="submission" date="2021-09" db="EMBL/GenBank/DDBJ databases">
        <title>Lysobacter sp. 13A isolated from the river sediment.</title>
        <authorList>
            <person name="Liu H."/>
            <person name="Li S."/>
            <person name="Mao S."/>
        </authorList>
    </citation>
    <scope>NUCLEOTIDE SEQUENCE [LARGE SCALE GENOMIC DNA]</scope>
    <source>
        <strain evidence="2 3">13A</strain>
    </source>
</reference>
<dbReference type="PANTHER" id="PTHR30399">
    <property type="entry name" value="UNCHARACTERIZED PROTEIN YGJP"/>
    <property type="match status" value="1"/>
</dbReference>
<keyword evidence="3" id="KW-1185">Reference proteome</keyword>
<protein>
    <submittedName>
        <fullName evidence="2">M48 family metallopeptidase</fullName>
    </submittedName>
</protein>
<name>A0ABS7T2H9_9GAMM</name>
<dbReference type="CDD" id="cd07344">
    <property type="entry name" value="M48_yhfN_like"/>
    <property type="match status" value="1"/>
</dbReference>
<dbReference type="Gene3D" id="3.30.2010.10">
    <property type="entry name" value="Metalloproteases ('zincins'), catalytic domain"/>
    <property type="match status" value="1"/>
</dbReference>
<dbReference type="Pfam" id="PF01863">
    <property type="entry name" value="YgjP-like"/>
    <property type="match status" value="1"/>
</dbReference>
<evidence type="ECO:0000313" key="3">
    <source>
        <dbReference type="Proteomes" id="UP001430954"/>
    </source>
</evidence>
<dbReference type="Proteomes" id="UP001430954">
    <property type="component" value="Unassembled WGS sequence"/>
</dbReference>
<evidence type="ECO:0000313" key="2">
    <source>
        <dbReference type="EMBL" id="MBZ4038066.1"/>
    </source>
</evidence>